<dbReference type="RefSeq" id="WP_088155227.1">
    <property type="nucleotide sequence ID" value="NZ_NHON01000080.1"/>
</dbReference>
<feature type="region of interest" description="Disordered" evidence="1">
    <location>
        <begin position="1"/>
        <end position="38"/>
    </location>
</feature>
<keyword evidence="3" id="KW-1185">Reference proteome</keyword>
<comment type="caution">
    <text evidence="2">The sequence shown here is derived from an EMBL/GenBank/DDBJ whole genome shotgun (WGS) entry which is preliminary data.</text>
</comment>
<dbReference type="Proteomes" id="UP000196655">
    <property type="component" value="Unassembled WGS sequence"/>
</dbReference>
<name>A0A211ZEV3_9PROT</name>
<evidence type="ECO:0000256" key="1">
    <source>
        <dbReference type="SAM" id="MobiDB-lite"/>
    </source>
</evidence>
<reference evidence="3" key="1">
    <citation type="submission" date="2017-05" db="EMBL/GenBank/DDBJ databases">
        <authorList>
            <person name="Macchi M."/>
            <person name="Festa S."/>
            <person name="Coppotelli B.M."/>
            <person name="Morelli I.S."/>
        </authorList>
    </citation>
    <scope>NUCLEOTIDE SEQUENCE [LARGE SCALE GENOMIC DNA]</scope>
    <source>
        <strain evidence="3">I</strain>
    </source>
</reference>
<organism evidence="2 3">
    <name type="scientific">Inquilinus limosus</name>
    <dbReference type="NCBI Taxonomy" id="171674"/>
    <lineage>
        <taxon>Bacteria</taxon>
        <taxon>Pseudomonadati</taxon>
        <taxon>Pseudomonadota</taxon>
        <taxon>Alphaproteobacteria</taxon>
        <taxon>Rhodospirillales</taxon>
        <taxon>Rhodospirillaceae</taxon>
        <taxon>Inquilinus</taxon>
    </lineage>
</organism>
<protein>
    <submittedName>
        <fullName evidence="2">Uncharacterized protein</fullName>
    </submittedName>
</protein>
<evidence type="ECO:0000313" key="3">
    <source>
        <dbReference type="Proteomes" id="UP000196655"/>
    </source>
</evidence>
<gene>
    <name evidence="2" type="ORF">BWR60_28070</name>
</gene>
<accession>A0A211ZEV3</accession>
<dbReference type="EMBL" id="NHON01000080">
    <property type="protein sequence ID" value="OWJ63760.1"/>
    <property type="molecule type" value="Genomic_DNA"/>
</dbReference>
<dbReference type="STRING" id="1122125.GCA_000423185_04051"/>
<sequence>MPETGAPKSAAAAAAEVSGSKSTRAAAELDEATAETEAARHDLEADLRALREDVARLGETVTSMAQARASALDEVVHRNPWSAVGAAVCVGFCLGLKARL</sequence>
<evidence type="ECO:0000313" key="2">
    <source>
        <dbReference type="EMBL" id="OWJ63760.1"/>
    </source>
</evidence>
<proteinExistence type="predicted"/>
<dbReference type="AlphaFoldDB" id="A0A211ZEV3"/>
<dbReference type="OrthoDB" id="9181874at2"/>